<keyword evidence="3" id="KW-0645">Protease</keyword>
<evidence type="ECO:0000313" key="10">
    <source>
        <dbReference type="Proteomes" id="UP000004810"/>
    </source>
</evidence>
<dbReference type="Proteomes" id="UP000004810">
    <property type="component" value="Unassembled WGS sequence"/>
</dbReference>
<evidence type="ECO:0000259" key="8">
    <source>
        <dbReference type="Pfam" id="PF09127"/>
    </source>
</evidence>
<sequence length="68" mass="8045">MFKNYWKDIIPVAFDFVTRQGRIKYVRSIYRDLFQWSESAGRAIELFRKNAPSMHPITVSIVAKLIPK</sequence>
<feature type="domain" description="Peptidase M1 leukotriene A4 hydrolase/aminopeptidase C-terminal" evidence="8">
    <location>
        <begin position="3"/>
        <end position="65"/>
    </location>
</feature>
<reference evidence="10" key="1">
    <citation type="submission" date="2012-08" db="EMBL/GenBank/DDBJ databases">
        <title>The Genome Sequence of Wuchereria bancrofti.</title>
        <authorList>
            <person name="Nutman T.B."/>
            <person name="Fink D.L."/>
            <person name="Russ C."/>
            <person name="Young S."/>
            <person name="Zeng Q."/>
            <person name="Koehrsen M."/>
            <person name="Alvarado L."/>
            <person name="Berlin A."/>
            <person name="Chapman S.B."/>
            <person name="Chen Z."/>
            <person name="Freedman E."/>
            <person name="Gellesch M."/>
            <person name="Goldberg J."/>
            <person name="Griggs A."/>
            <person name="Gujja S."/>
            <person name="Heilman E.R."/>
            <person name="Heiman D."/>
            <person name="Hepburn T."/>
            <person name="Howarth C."/>
            <person name="Jen D."/>
            <person name="Larson L."/>
            <person name="Lewis B."/>
            <person name="Mehta T."/>
            <person name="Park D."/>
            <person name="Pearson M."/>
            <person name="Roberts A."/>
            <person name="Saif S."/>
            <person name="Shea T."/>
            <person name="Shenoy N."/>
            <person name="Sisk P."/>
            <person name="Stolte C."/>
            <person name="Sykes S."/>
            <person name="Walk T."/>
            <person name="White J."/>
            <person name="Yandava C."/>
            <person name="Haas B."/>
            <person name="Henn M.R."/>
            <person name="Nusbaum C."/>
            <person name="Birren B."/>
        </authorList>
    </citation>
    <scope>NUCLEOTIDE SEQUENCE [LARGE SCALE GENOMIC DNA]</scope>
    <source>
        <strain evidence="10">NA</strain>
    </source>
</reference>
<keyword evidence="6" id="KW-0862">Zinc</keyword>
<evidence type="ECO:0000256" key="4">
    <source>
        <dbReference type="ARBA" id="ARBA00022723"/>
    </source>
</evidence>
<dbReference type="AlphaFoldDB" id="J9EV46"/>
<evidence type="ECO:0000256" key="3">
    <source>
        <dbReference type="ARBA" id="ARBA00022670"/>
    </source>
</evidence>
<proteinExistence type="inferred from homology"/>
<organism evidence="9 10">
    <name type="scientific">Wuchereria bancrofti</name>
    <dbReference type="NCBI Taxonomy" id="6293"/>
    <lineage>
        <taxon>Eukaryota</taxon>
        <taxon>Metazoa</taxon>
        <taxon>Ecdysozoa</taxon>
        <taxon>Nematoda</taxon>
        <taxon>Chromadorea</taxon>
        <taxon>Rhabditida</taxon>
        <taxon>Spirurina</taxon>
        <taxon>Spiruromorpha</taxon>
        <taxon>Filarioidea</taxon>
        <taxon>Onchocercidae</taxon>
        <taxon>Wuchereria</taxon>
    </lineage>
</organism>
<comment type="caution">
    <text evidence="9">The sequence shown here is derived from an EMBL/GenBank/DDBJ whole genome shotgun (WGS) entry which is preliminary data.</text>
</comment>
<keyword evidence="7" id="KW-0482">Metalloprotease</keyword>
<dbReference type="EMBL" id="ADBV01000710">
    <property type="protein sequence ID" value="EJW86496.1"/>
    <property type="molecule type" value="Genomic_DNA"/>
</dbReference>
<dbReference type="GO" id="GO:0008237">
    <property type="term" value="F:metallopeptidase activity"/>
    <property type="evidence" value="ECO:0007669"/>
    <property type="project" value="UniProtKB-KW"/>
</dbReference>
<evidence type="ECO:0000256" key="5">
    <source>
        <dbReference type="ARBA" id="ARBA00022801"/>
    </source>
</evidence>
<keyword evidence="4" id="KW-0479">Metal-binding</keyword>
<dbReference type="Gene3D" id="1.25.40.320">
    <property type="entry name" value="Peptidase M1, leukotriene A4 hydrolase/aminopeptidase C-terminal domain"/>
    <property type="match status" value="1"/>
</dbReference>
<protein>
    <recommendedName>
        <fullName evidence="8">Peptidase M1 leukotriene A4 hydrolase/aminopeptidase C-terminal domain-containing protein</fullName>
    </recommendedName>
</protein>
<keyword evidence="5" id="KW-0378">Hydrolase</keyword>
<dbReference type="InterPro" id="IPR016024">
    <property type="entry name" value="ARM-type_fold"/>
</dbReference>
<dbReference type="InterPro" id="IPR038502">
    <property type="entry name" value="M1_LTA-4_hydro/amino_C_sf"/>
</dbReference>
<dbReference type="SUPFAM" id="SSF48371">
    <property type="entry name" value="ARM repeat"/>
    <property type="match status" value="1"/>
</dbReference>
<evidence type="ECO:0000256" key="6">
    <source>
        <dbReference type="ARBA" id="ARBA00022833"/>
    </source>
</evidence>
<comment type="similarity">
    <text evidence="2">Belongs to the peptidase M1 family.</text>
</comment>
<dbReference type="GO" id="GO:0008270">
    <property type="term" value="F:zinc ion binding"/>
    <property type="evidence" value="ECO:0007669"/>
    <property type="project" value="InterPro"/>
</dbReference>
<evidence type="ECO:0000256" key="2">
    <source>
        <dbReference type="ARBA" id="ARBA00010136"/>
    </source>
</evidence>
<dbReference type="InterPro" id="IPR015211">
    <property type="entry name" value="Peptidase_M1_C"/>
</dbReference>
<gene>
    <name evidence="9" type="ORF">WUBG_02591</name>
</gene>
<evidence type="ECO:0000313" key="9">
    <source>
        <dbReference type="EMBL" id="EJW86496.1"/>
    </source>
</evidence>
<name>J9EV46_WUCBA</name>
<dbReference type="GO" id="GO:0006508">
    <property type="term" value="P:proteolysis"/>
    <property type="evidence" value="ECO:0007669"/>
    <property type="project" value="UniProtKB-KW"/>
</dbReference>
<dbReference type="Pfam" id="PF09127">
    <property type="entry name" value="Leuk-A4-hydro_C"/>
    <property type="match status" value="1"/>
</dbReference>
<comment type="cofactor">
    <cofactor evidence="1">
        <name>Zn(2+)</name>
        <dbReference type="ChEBI" id="CHEBI:29105"/>
    </cofactor>
</comment>
<accession>J9EV46</accession>
<evidence type="ECO:0000256" key="1">
    <source>
        <dbReference type="ARBA" id="ARBA00001947"/>
    </source>
</evidence>
<evidence type="ECO:0000256" key="7">
    <source>
        <dbReference type="ARBA" id="ARBA00023049"/>
    </source>
</evidence>